<accession>A0AAE2A8P2</accession>
<protein>
    <submittedName>
        <fullName evidence="1">Uncharacterized protein</fullName>
    </submittedName>
</protein>
<evidence type="ECO:0000313" key="1">
    <source>
        <dbReference type="EMBL" id="KIF61054.1"/>
    </source>
</evidence>
<dbReference type="RefSeq" id="WP_039767979.1">
    <property type="nucleotide sequence ID" value="NZ_JTGH01000009.1"/>
</dbReference>
<organism evidence="1 2">
    <name type="scientific">Pseudomonas fluorescens</name>
    <dbReference type="NCBI Taxonomy" id="294"/>
    <lineage>
        <taxon>Bacteria</taxon>
        <taxon>Pseudomonadati</taxon>
        <taxon>Pseudomonadota</taxon>
        <taxon>Gammaproteobacteria</taxon>
        <taxon>Pseudomonadales</taxon>
        <taxon>Pseudomonadaceae</taxon>
        <taxon>Pseudomonas</taxon>
    </lineage>
</organism>
<reference evidence="1 2" key="1">
    <citation type="submission" date="2014-11" db="EMBL/GenBank/DDBJ databases">
        <title>Draft genome sequence of Pseudomonas fluorescens strains SF4c SF39a.</title>
        <authorList>
            <person name="Underwood G.E."/>
            <person name="Ly L.K."/>
            <person name="Bitzer A.S."/>
            <person name="Godino A."/>
            <person name="Bucci V."/>
            <person name="Fischer S."/>
            <person name="Silby M.W."/>
        </authorList>
    </citation>
    <scope>NUCLEOTIDE SEQUENCE [LARGE SCALE GENOMIC DNA]</scope>
    <source>
        <strain evidence="1 2">SF4c</strain>
    </source>
</reference>
<dbReference type="Proteomes" id="UP000031587">
    <property type="component" value="Unassembled WGS sequence"/>
</dbReference>
<dbReference type="EMBL" id="JTGH01000009">
    <property type="protein sequence ID" value="KIF61054.1"/>
    <property type="molecule type" value="Genomic_DNA"/>
</dbReference>
<name>A0AAE2A8P2_PSEFL</name>
<sequence>MHFSITQFDPDDYLTILDDEDNYYAGGFLSLDSEEDALILNVEGVPQVIERKRILRMYGSRSRFVWFSDPKKTLEACSTIETTDTSKFKPGELLTFMGSNNQQVIAQISKIDSTLITADIVKAFQQFDVFGSLDILSDRFILRTDVSTSADAKSVTFNIGIARGGAAGGVYSAIHTHMQNNPGWNLTNRK</sequence>
<dbReference type="AlphaFoldDB" id="A0AAE2A8P2"/>
<gene>
    <name evidence="1" type="ORF">QS95_10480</name>
</gene>
<proteinExistence type="predicted"/>
<comment type="caution">
    <text evidence="1">The sequence shown here is derived from an EMBL/GenBank/DDBJ whole genome shotgun (WGS) entry which is preliminary data.</text>
</comment>
<evidence type="ECO:0000313" key="2">
    <source>
        <dbReference type="Proteomes" id="UP000031587"/>
    </source>
</evidence>